<keyword evidence="4" id="KW-1185">Reference proteome</keyword>
<reference evidence="2" key="5">
    <citation type="journal article" date="2018" name="Nat. Plants">
        <title>Whole-genome landscape of Medicago truncatula symbiotic genes.</title>
        <authorList>
            <person name="Pecrix Y."/>
            <person name="Gamas P."/>
            <person name="Carrere S."/>
        </authorList>
    </citation>
    <scope>NUCLEOTIDE SEQUENCE</scope>
    <source>
        <tissue evidence="2">Leaves</tissue>
    </source>
</reference>
<protein>
    <submittedName>
        <fullName evidence="1 3">Uncharacterized protein</fullName>
    </submittedName>
</protein>
<gene>
    <name evidence="1" type="ordered locus">MTR_1g103170</name>
    <name evidence="2" type="ORF">MtrunA17_Chr1g0204991</name>
</gene>
<evidence type="ECO:0000313" key="5">
    <source>
        <dbReference type="Proteomes" id="UP000265566"/>
    </source>
</evidence>
<dbReference type="Gramene" id="rna6095">
    <property type="protein sequence ID" value="RHN81983.1"/>
    <property type="gene ID" value="gene6095"/>
</dbReference>
<dbReference type="GO" id="GO:0004842">
    <property type="term" value="F:ubiquitin-protein transferase activity"/>
    <property type="evidence" value="ECO:0000318"/>
    <property type="project" value="GO_Central"/>
</dbReference>
<reference evidence="1 4" key="1">
    <citation type="journal article" date="2011" name="Nature">
        <title>The Medicago genome provides insight into the evolution of rhizobial symbioses.</title>
        <authorList>
            <person name="Young N.D."/>
            <person name="Debelle F."/>
            <person name="Oldroyd G.E."/>
            <person name="Geurts R."/>
            <person name="Cannon S.B."/>
            <person name="Udvardi M.K."/>
            <person name="Benedito V.A."/>
            <person name="Mayer K.F."/>
            <person name="Gouzy J."/>
            <person name="Schoof H."/>
            <person name="Van de Peer Y."/>
            <person name="Proost S."/>
            <person name="Cook D.R."/>
            <person name="Meyers B.C."/>
            <person name="Spannagl M."/>
            <person name="Cheung F."/>
            <person name="De Mita S."/>
            <person name="Krishnakumar V."/>
            <person name="Gundlach H."/>
            <person name="Zhou S."/>
            <person name="Mudge J."/>
            <person name="Bharti A.K."/>
            <person name="Murray J.D."/>
            <person name="Naoumkina M.A."/>
            <person name="Rosen B."/>
            <person name="Silverstein K.A."/>
            <person name="Tang H."/>
            <person name="Rombauts S."/>
            <person name="Zhao P.X."/>
            <person name="Zhou P."/>
            <person name="Barbe V."/>
            <person name="Bardou P."/>
            <person name="Bechner M."/>
            <person name="Bellec A."/>
            <person name="Berger A."/>
            <person name="Berges H."/>
            <person name="Bidwell S."/>
            <person name="Bisseling T."/>
            <person name="Choisne N."/>
            <person name="Couloux A."/>
            <person name="Denny R."/>
            <person name="Deshpande S."/>
            <person name="Dai X."/>
            <person name="Doyle J.J."/>
            <person name="Dudez A.M."/>
            <person name="Farmer A.D."/>
            <person name="Fouteau S."/>
            <person name="Franken C."/>
            <person name="Gibelin C."/>
            <person name="Gish J."/>
            <person name="Goldstein S."/>
            <person name="Gonzalez A.J."/>
            <person name="Green P.J."/>
            <person name="Hallab A."/>
            <person name="Hartog M."/>
            <person name="Hua A."/>
            <person name="Humphray S.J."/>
            <person name="Jeong D.H."/>
            <person name="Jing Y."/>
            <person name="Jocker A."/>
            <person name="Kenton S.M."/>
            <person name="Kim D.J."/>
            <person name="Klee K."/>
            <person name="Lai H."/>
            <person name="Lang C."/>
            <person name="Lin S."/>
            <person name="Macmil S.L."/>
            <person name="Magdelenat G."/>
            <person name="Matthews L."/>
            <person name="McCorrison J."/>
            <person name="Monaghan E.L."/>
            <person name="Mun J.H."/>
            <person name="Najar F.Z."/>
            <person name="Nicholson C."/>
            <person name="Noirot C."/>
            <person name="O'Bleness M."/>
            <person name="Paule C.R."/>
            <person name="Poulain J."/>
            <person name="Prion F."/>
            <person name="Qin B."/>
            <person name="Qu C."/>
            <person name="Retzel E.F."/>
            <person name="Riddle C."/>
            <person name="Sallet E."/>
            <person name="Samain S."/>
            <person name="Samson N."/>
            <person name="Sanders I."/>
            <person name="Saurat O."/>
            <person name="Scarpelli C."/>
            <person name="Schiex T."/>
            <person name="Segurens B."/>
            <person name="Severin A.J."/>
            <person name="Sherrier D.J."/>
            <person name="Shi R."/>
            <person name="Sims S."/>
            <person name="Singer S.R."/>
            <person name="Sinharoy S."/>
            <person name="Sterck L."/>
            <person name="Viollet A."/>
            <person name="Wang B.B."/>
            <person name="Wang K."/>
            <person name="Wang M."/>
            <person name="Wang X."/>
            <person name="Warfsmann J."/>
            <person name="Weissenbach J."/>
            <person name="White D.D."/>
            <person name="White J.D."/>
            <person name="Wiley G.B."/>
            <person name="Wincker P."/>
            <person name="Xing Y."/>
            <person name="Yang L."/>
            <person name="Yao Z."/>
            <person name="Ying F."/>
            <person name="Zhai J."/>
            <person name="Zhou L."/>
            <person name="Zuber A."/>
            <person name="Denarie J."/>
            <person name="Dixon R.A."/>
            <person name="May G.D."/>
            <person name="Schwartz D.C."/>
            <person name="Rogers J."/>
            <person name="Quetier F."/>
            <person name="Town C.D."/>
            <person name="Roe B.A."/>
        </authorList>
    </citation>
    <scope>NUCLEOTIDE SEQUENCE [LARGE SCALE GENOMIC DNA]</scope>
    <source>
        <strain evidence="1">A17</strain>
        <strain evidence="3 4">cv. Jemalong A17</strain>
    </source>
</reference>
<dbReference type="Proteomes" id="UP000265566">
    <property type="component" value="Chromosome 1"/>
</dbReference>
<evidence type="ECO:0000313" key="1">
    <source>
        <dbReference type="EMBL" id="KEH43823.1"/>
    </source>
</evidence>
<organism evidence="1 4">
    <name type="scientific">Medicago truncatula</name>
    <name type="common">Barrel medic</name>
    <name type="synonym">Medicago tribuloides</name>
    <dbReference type="NCBI Taxonomy" id="3880"/>
    <lineage>
        <taxon>Eukaryota</taxon>
        <taxon>Viridiplantae</taxon>
        <taxon>Streptophyta</taxon>
        <taxon>Embryophyta</taxon>
        <taxon>Tracheophyta</taxon>
        <taxon>Spermatophyta</taxon>
        <taxon>Magnoliopsida</taxon>
        <taxon>eudicotyledons</taxon>
        <taxon>Gunneridae</taxon>
        <taxon>Pentapetalae</taxon>
        <taxon>rosids</taxon>
        <taxon>fabids</taxon>
        <taxon>Fabales</taxon>
        <taxon>Fabaceae</taxon>
        <taxon>Papilionoideae</taxon>
        <taxon>50 kb inversion clade</taxon>
        <taxon>NPAAA clade</taxon>
        <taxon>Hologalegina</taxon>
        <taxon>IRL clade</taxon>
        <taxon>Trifolieae</taxon>
        <taxon>Medicago</taxon>
    </lineage>
</organism>
<dbReference type="EnsemblPlants" id="KEH43823">
    <property type="protein sequence ID" value="KEH43823"/>
    <property type="gene ID" value="MTR_1g103170"/>
</dbReference>
<reference evidence="3" key="3">
    <citation type="submission" date="2015-04" db="UniProtKB">
        <authorList>
            <consortium name="EnsemblPlants"/>
        </authorList>
    </citation>
    <scope>IDENTIFICATION</scope>
    <source>
        <strain evidence="3">cv. Jemalong A17</strain>
    </source>
</reference>
<reference evidence="1 4" key="2">
    <citation type="journal article" date="2014" name="BMC Genomics">
        <title>An improved genome release (version Mt4.0) for the model legume Medicago truncatula.</title>
        <authorList>
            <person name="Tang H."/>
            <person name="Krishnakumar V."/>
            <person name="Bidwell S."/>
            <person name="Rosen B."/>
            <person name="Chan A."/>
            <person name="Zhou S."/>
            <person name="Gentzbittel L."/>
            <person name="Childs K.L."/>
            <person name="Yandell M."/>
            <person name="Gundlach H."/>
            <person name="Mayer K.F."/>
            <person name="Schwartz D.C."/>
            <person name="Town C.D."/>
        </authorList>
    </citation>
    <scope>GENOME REANNOTATION</scope>
    <source>
        <strain evidence="1">A17</strain>
        <strain evidence="3 4">cv. Jemalong A17</strain>
    </source>
</reference>
<evidence type="ECO:0000313" key="2">
    <source>
        <dbReference type="EMBL" id="RHN81983.1"/>
    </source>
</evidence>
<sequence>MTRITKSQILNNCNCFYCCSDSHSESNAYCYYSYPNSHSRAENQHSNNHTTQGRSYFLEFKDDVNGQFERPNLGIPNEKLGYKISTCDGILLLSSNCGRIFVVNPIIKCWLRIPHVPISQRRVLVNSQSAIARVPSIENFKLFFLDVLEISGAFWRVFYVLRIRIDNSWKEIARKEARHNRHFPWQSLYSGGNDLY</sequence>
<dbReference type="AlphaFoldDB" id="A0A072VQX5"/>
<dbReference type="EMBL" id="PSQE01000001">
    <property type="protein sequence ID" value="RHN81983.1"/>
    <property type="molecule type" value="Genomic_DNA"/>
</dbReference>
<name>A0A072VQX5_MEDTR</name>
<accession>A0A072VQX5</accession>
<dbReference type="GO" id="GO:0031146">
    <property type="term" value="P:SCF-dependent proteasomal ubiquitin-dependent protein catabolic process"/>
    <property type="evidence" value="ECO:0000318"/>
    <property type="project" value="GO_Central"/>
</dbReference>
<evidence type="ECO:0000313" key="4">
    <source>
        <dbReference type="Proteomes" id="UP000002051"/>
    </source>
</evidence>
<dbReference type="EMBL" id="CM001217">
    <property type="protein sequence ID" value="KEH43823.1"/>
    <property type="molecule type" value="Genomic_DNA"/>
</dbReference>
<evidence type="ECO:0000313" key="3">
    <source>
        <dbReference type="EnsemblPlants" id="KEH43823"/>
    </source>
</evidence>
<reference evidence="5" key="4">
    <citation type="journal article" date="2018" name="Nat. Plants">
        <title>Whole-genome landscape of Medicago truncatula symbiotic genes.</title>
        <authorList>
            <person name="Pecrix Y."/>
            <person name="Staton S.E."/>
            <person name="Sallet E."/>
            <person name="Lelandais-Briere C."/>
            <person name="Moreau S."/>
            <person name="Carrere S."/>
            <person name="Blein T."/>
            <person name="Jardinaud M.F."/>
            <person name="Latrasse D."/>
            <person name="Zouine M."/>
            <person name="Zahm M."/>
            <person name="Kreplak J."/>
            <person name="Mayjonade B."/>
            <person name="Satge C."/>
            <person name="Perez M."/>
            <person name="Cauet S."/>
            <person name="Marande W."/>
            <person name="Chantry-Darmon C."/>
            <person name="Lopez-Roques C."/>
            <person name="Bouchez O."/>
            <person name="Berard A."/>
            <person name="Debelle F."/>
            <person name="Munos S."/>
            <person name="Bendahmane A."/>
            <person name="Berges H."/>
            <person name="Niebel A."/>
            <person name="Buitink J."/>
            <person name="Frugier F."/>
            <person name="Benhamed M."/>
            <person name="Crespi M."/>
            <person name="Gouzy J."/>
            <person name="Gamas P."/>
        </authorList>
    </citation>
    <scope>NUCLEOTIDE SEQUENCE [LARGE SCALE GENOMIC DNA]</scope>
    <source>
        <strain evidence="5">cv. Jemalong A17</strain>
    </source>
</reference>
<proteinExistence type="predicted"/>
<dbReference type="HOGENOM" id="CLU_1392073_0_0_1"/>
<dbReference type="Proteomes" id="UP000002051">
    <property type="component" value="Unassembled WGS sequence"/>
</dbReference>